<keyword evidence="6" id="KW-1185">Reference proteome</keyword>
<dbReference type="Gene3D" id="3.30.428.10">
    <property type="entry name" value="HIT-like"/>
    <property type="match status" value="1"/>
</dbReference>
<evidence type="ECO:0000313" key="5">
    <source>
        <dbReference type="EMBL" id="RZS84295.1"/>
    </source>
</evidence>
<dbReference type="InterPro" id="IPR036265">
    <property type="entry name" value="HIT-like_sf"/>
</dbReference>
<sequence length="131" mass="14562">MKKPPEPATPLNNEMSDNCIFCKIARGEIPSRKVYEDDEIFAFHDINPIAPVHFLVIPKRHVPSLQDVAASDVPLLGRMQVLIPRLALEQGCRPGPEGGFRLMANNGADGGQEVPHLHYHVIGGPRPWKRD</sequence>
<dbReference type="PRINTS" id="PR00332">
    <property type="entry name" value="HISTRIAD"/>
</dbReference>
<dbReference type="GO" id="GO:0003824">
    <property type="term" value="F:catalytic activity"/>
    <property type="evidence" value="ECO:0007669"/>
    <property type="project" value="InterPro"/>
</dbReference>
<feature type="domain" description="HIT" evidence="4">
    <location>
        <begin position="20"/>
        <end position="131"/>
    </location>
</feature>
<evidence type="ECO:0000313" key="6">
    <source>
        <dbReference type="Proteomes" id="UP000292445"/>
    </source>
</evidence>
<comment type="caution">
    <text evidence="5">The sequence shown here is derived from an EMBL/GenBank/DDBJ whole genome shotgun (WGS) entry which is preliminary data.</text>
</comment>
<organism evidence="5 6">
    <name type="scientific">Pigmentiphaga kullae</name>
    <dbReference type="NCBI Taxonomy" id="151784"/>
    <lineage>
        <taxon>Bacteria</taxon>
        <taxon>Pseudomonadati</taxon>
        <taxon>Pseudomonadota</taxon>
        <taxon>Betaproteobacteria</taxon>
        <taxon>Burkholderiales</taxon>
        <taxon>Alcaligenaceae</taxon>
        <taxon>Pigmentiphaga</taxon>
    </lineage>
</organism>
<evidence type="ECO:0000256" key="3">
    <source>
        <dbReference type="PROSITE-ProRule" id="PRU00464"/>
    </source>
</evidence>
<protein>
    <submittedName>
        <fullName evidence="5">Histidine triad (HIT) family protein</fullName>
    </submittedName>
</protein>
<dbReference type="InterPro" id="IPR011146">
    <property type="entry name" value="HIT-like"/>
</dbReference>
<dbReference type="EMBL" id="SGXC01000001">
    <property type="protein sequence ID" value="RZS84295.1"/>
    <property type="molecule type" value="Genomic_DNA"/>
</dbReference>
<feature type="short sequence motif" description="Histidine triad motif" evidence="2 3">
    <location>
        <begin position="116"/>
        <end position="120"/>
    </location>
</feature>
<dbReference type="AlphaFoldDB" id="A0A4Q7NH68"/>
<dbReference type="Proteomes" id="UP000292445">
    <property type="component" value="Unassembled WGS sequence"/>
</dbReference>
<dbReference type="PROSITE" id="PS51084">
    <property type="entry name" value="HIT_2"/>
    <property type="match status" value="1"/>
</dbReference>
<evidence type="ECO:0000256" key="2">
    <source>
        <dbReference type="PIRSR" id="PIRSR601310-3"/>
    </source>
</evidence>
<dbReference type="CDD" id="cd01276">
    <property type="entry name" value="PKCI_related"/>
    <property type="match status" value="1"/>
</dbReference>
<feature type="active site" description="Tele-AMP-histidine intermediate" evidence="1">
    <location>
        <position position="118"/>
    </location>
</feature>
<accession>A0A4Q7NH68</accession>
<dbReference type="Pfam" id="PF11969">
    <property type="entry name" value="DcpS_C"/>
    <property type="match status" value="1"/>
</dbReference>
<dbReference type="PANTHER" id="PTHR23089">
    <property type="entry name" value="HISTIDINE TRIAD HIT PROTEIN"/>
    <property type="match status" value="1"/>
</dbReference>
<gene>
    <name evidence="5" type="ORF">EV675_0312</name>
</gene>
<evidence type="ECO:0000259" key="4">
    <source>
        <dbReference type="PROSITE" id="PS51084"/>
    </source>
</evidence>
<dbReference type="InterPro" id="IPR001310">
    <property type="entry name" value="Histidine_triad_HIT"/>
</dbReference>
<proteinExistence type="predicted"/>
<dbReference type="SUPFAM" id="SSF54197">
    <property type="entry name" value="HIT-like"/>
    <property type="match status" value="1"/>
</dbReference>
<reference evidence="5 6" key="1">
    <citation type="submission" date="2019-02" db="EMBL/GenBank/DDBJ databases">
        <title>Genomic Encyclopedia of Type Strains, Phase IV (KMG-IV): sequencing the most valuable type-strain genomes for metagenomic binning, comparative biology and taxonomic classification.</title>
        <authorList>
            <person name="Goeker M."/>
        </authorList>
    </citation>
    <scope>NUCLEOTIDE SEQUENCE [LARGE SCALE GENOMIC DNA]</scope>
    <source>
        <strain evidence="5 6">K24</strain>
    </source>
</reference>
<evidence type="ECO:0000256" key="1">
    <source>
        <dbReference type="PIRSR" id="PIRSR601310-1"/>
    </source>
</evidence>
<name>A0A4Q7NH68_9BURK</name>